<evidence type="ECO:0000313" key="9">
    <source>
        <dbReference type="EMBL" id="KAG5169352.1"/>
    </source>
</evidence>
<evidence type="ECO:0000256" key="2">
    <source>
        <dbReference type="ARBA" id="ARBA00005262"/>
    </source>
</evidence>
<feature type="transmembrane region" description="Helical" evidence="8">
    <location>
        <begin position="177"/>
        <end position="197"/>
    </location>
</feature>
<feature type="transmembrane region" description="Helical" evidence="8">
    <location>
        <begin position="287"/>
        <end position="312"/>
    </location>
</feature>
<comment type="similarity">
    <text evidence="2">Belongs to the chromate ion transporter (CHR) (TC 2.A.51) family.</text>
</comment>
<dbReference type="AlphaFoldDB" id="A0A8H8CK05"/>
<dbReference type="InterPro" id="IPR003370">
    <property type="entry name" value="Chromate_transpt"/>
</dbReference>
<comment type="subcellular location">
    <subcellularLocation>
        <location evidence="1">Cell membrane</location>
        <topology evidence="1">Multi-pass membrane protein</topology>
    </subcellularLocation>
</comment>
<evidence type="ECO:0000256" key="4">
    <source>
        <dbReference type="ARBA" id="ARBA00022692"/>
    </source>
</evidence>
<dbReference type="EMBL" id="JAFIQS010000005">
    <property type="protein sequence ID" value="KAG5169352.1"/>
    <property type="molecule type" value="Genomic_DNA"/>
</dbReference>
<dbReference type="GO" id="GO:0015109">
    <property type="term" value="F:chromate transmembrane transporter activity"/>
    <property type="evidence" value="ECO:0007669"/>
    <property type="project" value="InterPro"/>
</dbReference>
<keyword evidence="5 8" id="KW-1133">Transmembrane helix</keyword>
<evidence type="ECO:0000256" key="6">
    <source>
        <dbReference type="ARBA" id="ARBA00023136"/>
    </source>
</evidence>
<gene>
    <name evidence="9" type="ORF">JR316_005908</name>
</gene>
<feature type="transmembrane region" description="Helical" evidence="8">
    <location>
        <begin position="324"/>
        <end position="344"/>
    </location>
</feature>
<evidence type="ECO:0000256" key="3">
    <source>
        <dbReference type="ARBA" id="ARBA00022475"/>
    </source>
</evidence>
<accession>A0A8H8CK05</accession>
<organism evidence="9">
    <name type="scientific">Psilocybe cubensis</name>
    <name type="common">Psychedelic mushroom</name>
    <name type="synonym">Stropharia cubensis</name>
    <dbReference type="NCBI Taxonomy" id="181762"/>
    <lineage>
        <taxon>Eukaryota</taxon>
        <taxon>Fungi</taxon>
        <taxon>Dikarya</taxon>
        <taxon>Basidiomycota</taxon>
        <taxon>Agaricomycotina</taxon>
        <taxon>Agaricomycetes</taxon>
        <taxon>Agaricomycetidae</taxon>
        <taxon>Agaricales</taxon>
        <taxon>Agaricineae</taxon>
        <taxon>Strophariaceae</taxon>
        <taxon>Psilocybe</taxon>
    </lineage>
</organism>
<dbReference type="PANTHER" id="PTHR33567">
    <property type="entry name" value="CHROMATE ION TRANSPORTER (EUROFUNG)"/>
    <property type="match status" value="1"/>
</dbReference>
<reference evidence="9" key="1">
    <citation type="submission" date="2021-02" db="EMBL/GenBank/DDBJ databases">
        <title>Psilocybe cubensis genome.</title>
        <authorList>
            <person name="Mckernan K.J."/>
            <person name="Crawford S."/>
            <person name="Trippe A."/>
            <person name="Kane L.T."/>
            <person name="Mclaughlin S."/>
        </authorList>
    </citation>
    <scope>NUCLEOTIDE SEQUENCE [LARGE SCALE GENOMIC DNA]</scope>
    <source>
        <strain evidence="9">MGC-MH-2018</strain>
    </source>
</reference>
<feature type="transmembrane region" description="Helical" evidence="8">
    <location>
        <begin position="385"/>
        <end position="402"/>
    </location>
</feature>
<keyword evidence="4 8" id="KW-0812">Transmembrane</keyword>
<evidence type="ECO:0000256" key="5">
    <source>
        <dbReference type="ARBA" id="ARBA00022989"/>
    </source>
</evidence>
<feature type="transmembrane region" description="Helical" evidence="8">
    <location>
        <begin position="209"/>
        <end position="231"/>
    </location>
</feature>
<sequence>MYGLSLGVQRINDTLPRPAYALLSGLNASIVGIIALSAVQLSRKAITDPLTRLLVTMGGCAGMCYNALWYFPVLLVIGGSSTFGWDFYVQNWVRRWKVLRNTRRRTSVHEPETGPEVESIPMDGIQKENINTSATASYRRQTASTPTANDSDANVPSEQEQEQSRQVLHTERSGHTIPVNIGVGVIGIFVVTFAVFISIRSALHPVPILLSLFNSMFLAGTIIFGGGPVVIPLLRDYVVDPGWVSPRDFLLGLAVIQAMPGPNFNFAVYLGALVAAGPFSSPSTPSIAGAIVAFLGIFTPGLWLSIGFQSIWQSLRKRREVSSILRGLNATAVGLIFTAVYRLWEIGYLTPAATRGSSLGQEPWWVVVAASTFIAVEWFSTPPPVAILTGGCAGLAWFGAVGRRSMP</sequence>
<feature type="transmembrane region" description="Helical" evidence="8">
    <location>
        <begin position="20"/>
        <end position="41"/>
    </location>
</feature>
<dbReference type="GO" id="GO:0005886">
    <property type="term" value="C:plasma membrane"/>
    <property type="evidence" value="ECO:0007669"/>
    <property type="project" value="UniProtKB-SubCell"/>
</dbReference>
<proteinExistence type="inferred from homology"/>
<evidence type="ECO:0000256" key="1">
    <source>
        <dbReference type="ARBA" id="ARBA00004651"/>
    </source>
</evidence>
<feature type="region of interest" description="Disordered" evidence="7">
    <location>
        <begin position="136"/>
        <end position="170"/>
    </location>
</feature>
<evidence type="ECO:0000256" key="8">
    <source>
        <dbReference type="SAM" id="Phobius"/>
    </source>
</evidence>
<protein>
    <recommendedName>
        <fullName evidence="10">Chromate transporter</fullName>
    </recommendedName>
</protein>
<keyword evidence="6 8" id="KW-0472">Membrane</keyword>
<name>A0A8H8CK05_PSICU</name>
<dbReference type="PANTHER" id="PTHR33567:SF3">
    <property type="entry name" value="CHROMATE ION TRANSPORTER (EUROFUNG)"/>
    <property type="match status" value="1"/>
</dbReference>
<comment type="caution">
    <text evidence="9">The sequence shown here is derived from an EMBL/GenBank/DDBJ whole genome shotgun (WGS) entry which is preliminary data.</text>
</comment>
<feature type="compositionally biased region" description="Polar residues" evidence="7">
    <location>
        <begin position="136"/>
        <end position="158"/>
    </location>
</feature>
<evidence type="ECO:0008006" key="10">
    <source>
        <dbReference type="Google" id="ProtNLM"/>
    </source>
</evidence>
<feature type="region of interest" description="Disordered" evidence="7">
    <location>
        <begin position="104"/>
        <end position="124"/>
    </location>
</feature>
<evidence type="ECO:0000256" key="7">
    <source>
        <dbReference type="SAM" id="MobiDB-lite"/>
    </source>
</evidence>
<dbReference type="Pfam" id="PF02417">
    <property type="entry name" value="Chromate_transp"/>
    <property type="match status" value="1"/>
</dbReference>
<feature type="transmembrane region" description="Helical" evidence="8">
    <location>
        <begin position="251"/>
        <end position="275"/>
    </location>
</feature>
<keyword evidence="3" id="KW-1003">Cell membrane</keyword>
<dbReference type="OrthoDB" id="2160638at2759"/>